<dbReference type="RefSeq" id="XP_066928626.1">
    <property type="nucleotide sequence ID" value="XM_067072525.1"/>
</dbReference>
<dbReference type="GeneID" id="136816092"/>
<keyword evidence="2" id="KW-0964">Secreted</keyword>
<dbReference type="GO" id="GO:0005615">
    <property type="term" value="C:extracellular space"/>
    <property type="evidence" value="ECO:0007669"/>
    <property type="project" value="TreeGrafter"/>
</dbReference>
<name>A0A7M5X0H7_9CNID</name>
<protein>
    <submittedName>
        <fullName evidence="4">Uncharacterized protein</fullName>
    </submittedName>
</protein>
<sequence length="460" mass="51139">MFYQSNIVKKELEMTKMKKLLILSFVCLLSQQAFSLVVRDEFIVDEDQPLHKPHSQEGSSKIKKSITTKPVVHSMAMSSAPKMKQGNEASVKSEIQSTKKHIQLPIALAAGSMAMSSAPKKNLGVEHSTRNEIIPTKKHIEPPISLEQSLKNLDIASGKRATVYSSSDNHGKKSDEIKDTISQQAKKSASPNILTNSTITGFLSNNSKFTIDSVGTTQDDVKKKKESEEKVAHNIITKSSKNITLRDTVAKVNGANQVIKINQEPLLSTKSQLFVHNKSLSDLAPVEHAANIHIATEDDFVKLRYVKKKEIEENAVKKEIVSTYHEAECNAEKKCPKNKYCRGFHCFESHRKHHECDEDDECADDMPCIYGRCDDKAKGSPGGICDKDGDCGDGCCVIEPTIDEHHGICKVKLEEFHQCSPVLFRKIWIGEKPECGPCADGLECVERGIHSSHLICMKKK</sequence>
<dbReference type="AlphaFoldDB" id="A0A7M5X0H7"/>
<evidence type="ECO:0000256" key="1">
    <source>
        <dbReference type="ARBA" id="ARBA00004613"/>
    </source>
</evidence>
<keyword evidence="3" id="KW-0732">Signal</keyword>
<evidence type="ECO:0000256" key="3">
    <source>
        <dbReference type="ARBA" id="ARBA00022729"/>
    </source>
</evidence>
<keyword evidence="5" id="KW-1185">Reference proteome</keyword>
<evidence type="ECO:0000256" key="2">
    <source>
        <dbReference type="ARBA" id="ARBA00022525"/>
    </source>
</evidence>
<dbReference type="OrthoDB" id="6359792at2759"/>
<reference evidence="4" key="1">
    <citation type="submission" date="2021-01" db="UniProtKB">
        <authorList>
            <consortium name="EnsemblMetazoa"/>
        </authorList>
    </citation>
    <scope>IDENTIFICATION</scope>
</reference>
<comment type="subcellular location">
    <subcellularLocation>
        <location evidence="1">Secreted</location>
    </subcellularLocation>
</comment>
<dbReference type="InterPro" id="IPR039863">
    <property type="entry name" value="DKK1-4"/>
</dbReference>
<organism evidence="4 5">
    <name type="scientific">Clytia hemisphaerica</name>
    <dbReference type="NCBI Taxonomy" id="252671"/>
    <lineage>
        <taxon>Eukaryota</taxon>
        <taxon>Metazoa</taxon>
        <taxon>Cnidaria</taxon>
        <taxon>Hydrozoa</taxon>
        <taxon>Hydroidolina</taxon>
        <taxon>Leptothecata</taxon>
        <taxon>Obeliida</taxon>
        <taxon>Clytiidae</taxon>
        <taxon>Clytia</taxon>
    </lineage>
</organism>
<evidence type="ECO:0000313" key="4">
    <source>
        <dbReference type="EnsemblMetazoa" id="CLYHEMP015859.1"/>
    </source>
</evidence>
<dbReference type="PANTHER" id="PTHR12113:SF6">
    <property type="entry name" value="DICKKOPF N-TERMINAL CYSTEINE-RICH DOMAIN-CONTAINING PROTEIN"/>
    <property type="match status" value="1"/>
</dbReference>
<evidence type="ECO:0000313" key="5">
    <source>
        <dbReference type="Proteomes" id="UP000594262"/>
    </source>
</evidence>
<dbReference type="GO" id="GO:0039706">
    <property type="term" value="F:co-receptor binding"/>
    <property type="evidence" value="ECO:0007669"/>
    <property type="project" value="TreeGrafter"/>
</dbReference>
<accession>A0A7M5X0H7</accession>
<proteinExistence type="predicted"/>
<dbReference type="GO" id="GO:0090090">
    <property type="term" value="P:negative regulation of canonical Wnt signaling pathway"/>
    <property type="evidence" value="ECO:0007669"/>
    <property type="project" value="TreeGrafter"/>
</dbReference>
<dbReference type="EnsemblMetazoa" id="CLYHEMT015859.1">
    <property type="protein sequence ID" value="CLYHEMP015859.1"/>
    <property type="gene ID" value="CLYHEMG015859"/>
</dbReference>
<dbReference type="Proteomes" id="UP000594262">
    <property type="component" value="Unplaced"/>
</dbReference>
<dbReference type="PANTHER" id="PTHR12113">
    <property type="entry name" value="DICKKOPF3-LIKE 3"/>
    <property type="match status" value="1"/>
</dbReference>
<dbReference type="GO" id="GO:0048019">
    <property type="term" value="F:receptor antagonist activity"/>
    <property type="evidence" value="ECO:0007669"/>
    <property type="project" value="TreeGrafter"/>
</dbReference>